<proteinExistence type="predicted"/>
<sequence>MDIKVTVDIDDLNIDNITDEIDDVINTQLQSAGYQIERDAKANTPVDTGRLRASITTTSGDMEVVVGTNVEYAHFIEFGTRYQNAQPFLEPAAESNLNGLEDEISDAIKRLF</sequence>
<dbReference type="RefSeq" id="WP_343336975.1">
    <property type="nucleotide sequence ID" value="NZ_CP154622.1"/>
</dbReference>
<evidence type="ECO:0000313" key="1">
    <source>
        <dbReference type="EMBL" id="XAM41802.1"/>
    </source>
</evidence>
<protein>
    <recommendedName>
        <fullName evidence="3">Phage protein, HK97 gp10 family</fullName>
    </recommendedName>
</protein>
<dbReference type="Proteomes" id="UP001477947">
    <property type="component" value="Chromosome"/>
</dbReference>
<dbReference type="NCBIfam" id="TIGR01725">
    <property type="entry name" value="phge_HK97_gp10"/>
    <property type="match status" value="1"/>
</dbReference>
<keyword evidence="2" id="KW-1185">Reference proteome</keyword>
<dbReference type="Pfam" id="PF04883">
    <property type="entry name" value="HK97-gp10_like"/>
    <property type="match status" value="1"/>
</dbReference>
<dbReference type="InterPro" id="IPR010064">
    <property type="entry name" value="HK97-gp10_tail"/>
</dbReference>
<accession>A0ABZ3FDA7</accession>
<evidence type="ECO:0008006" key="3">
    <source>
        <dbReference type="Google" id="ProtNLM"/>
    </source>
</evidence>
<gene>
    <name evidence="1" type="ORF">TPELB_21150</name>
</gene>
<dbReference type="EMBL" id="CP154622">
    <property type="protein sequence ID" value="XAM41802.1"/>
    <property type="molecule type" value="Genomic_DNA"/>
</dbReference>
<name>A0ABZ3FDA7_9FIRM</name>
<organism evidence="1 2">
    <name type="scientific">Terrisporobacter petrolearius</name>
    <dbReference type="NCBI Taxonomy" id="1460447"/>
    <lineage>
        <taxon>Bacteria</taxon>
        <taxon>Bacillati</taxon>
        <taxon>Bacillota</taxon>
        <taxon>Clostridia</taxon>
        <taxon>Peptostreptococcales</taxon>
        <taxon>Peptostreptococcaceae</taxon>
        <taxon>Terrisporobacter</taxon>
    </lineage>
</organism>
<evidence type="ECO:0000313" key="2">
    <source>
        <dbReference type="Proteomes" id="UP001477947"/>
    </source>
</evidence>
<reference evidence="1 2" key="1">
    <citation type="submission" date="2024-04" db="EMBL/GenBank/DDBJ databases">
        <title>Isolation and characterization of novel acetogenic strains of the genera Terrisporobacter and Acetoanaerobium.</title>
        <authorList>
            <person name="Boeer T."/>
            <person name="Schueler M.A."/>
            <person name="Lueschen A."/>
            <person name="Eysell L."/>
            <person name="Droege J."/>
            <person name="Heinemann M."/>
            <person name="Engelhardt L."/>
            <person name="Basen M."/>
            <person name="Daniel R."/>
        </authorList>
    </citation>
    <scope>NUCLEOTIDE SEQUENCE [LARGE SCALE GENOMIC DNA]</scope>
    <source>
        <strain evidence="1 2">ELB</strain>
    </source>
</reference>